<proteinExistence type="predicted"/>
<protein>
    <submittedName>
        <fullName evidence="1">Uncharacterized protein</fullName>
    </submittedName>
</protein>
<reference evidence="1" key="2">
    <citation type="submission" date="2014-06" db="EMBL/GenBank/DDBJ databases">
        <title>Draft genome sequence of Clostridium ramosum(DSM 1402).</title>
        <authorList>
            <person name="Sudarsanam P."/>
            <person name="Ley R."/>
            <person name="Guruge J."/>
            <person name="Turnbaugh P.J."/>
            <person name="Mahowald M."/>
            <person name="Liep D."/>
            <person name="Gordon J."/>
        </authorList>
    </citation>
    <scope>NUCLEOTIDE SEQUENCE</scope>
    <source>
        <strain evidence="1">DSM 1402</strain>
    </source>
</reference>
<organism evidence="1 2">
    <name type="scientific">Thomasclavelia ramosa DSM 1402</name>
    <dbReference type="NCBI Taxonomy" id="445974"/>
    <lineage>
        <taxon>Bacteria</taxon>
        <taxon>Bacillati</taxon>
        <taxon>Bacillota</taxon>
        <taxon>Erysipelotrichia</taxon>
        <taxon>Erysipelotrichales</taxon>
        <taxon>Coprobacillaceae</taxon>
        <taxon>Thomasclavelia</taxon>
    </lineage>
</organism>
<dbReference type="AlphaFoldDB" id="B0N5W5"/>
<dbReference type="Proteomes" id="UP000005798">
    <property type="component" value="Unassembled WGS sequence"/>
</dbReference>
<dbReference type="eggNOG" id="ENOG5033207">
    <property type="taxonomic scope" value="Bacteria"/>
</dbReference>
<comment type="caution">
    <text evidence="1">The sequence shown here is derived from an EMBL/GenBank/DDBJ whole genome shotgun (WGS) entry which is preliminary data.</text>
</comment>
<dbReference type="Pfam" id="PF14015">
    <property type="entry name" value="DUF4231"/>
    <property type="match status" value="1"/>
</dbReference>
<dbReference type="NCBIfam" id="NF033634">
    <property type="entry name" value="SLATT_1"/>
    <property type="match status" value="1"/>
</dbReference>
<keyword evidence="2" id="KW-1185">Reference proteome</keyword>
<reference evidence="1" key="1">
    <citation type="submission" date="2007-11" db="EMBL/GenBank/DDBJ databases">
        <authorList>
            <person name="Fulton L."/>
            <person name="Clifton S."/>
            <person name="Fulton B."/>
            <person name="Xu J."/>
            <person name="Minx P."/>
            <person name="Pepin K.H."/>
            <person name="Johnson M."/>
            <person name="Thiruvilangam P."/>
            <person name="Bhonagiri V."/>
            <person name="Nash W.E."/>
            <person name="Mardis E.R."/>
            <person name="Wilson R.K."/>
        </authorList>
    </citation>
    <scope>NUCLEOTIDE SEQUENCE [LARGE SCALE GENOMIC DNA]</scope>
    <source>
        <strain evidence="1">DSM 1402</strain>
    </source>
</reference>
<accession>B0N5W5</accession>
<dbReference type="InterPro" id="IPR025325">
    <property type="entry name" value="DUF4231"/>
</dbReference>
<gene>
    <name evidence="1" type="ORF">CLORAM_02970</name>
</gene>
<dbReference type="HOGENOM" id="CLU_120405_2_0_9"/>
<evidence type="ECO:0000313" key="2">
    <source>
        <dbReference type="Proteomes" id="UP000005798"/>
    </source>
</evidence>
<name>B0N5W5_9FIRM</name>
<sequence>MDENDYISLRIDNQIDWYDKKSIKYKKCHNFITICSIFVSTSGSMITILGYIFTDLKIAFSIFGAMAGFSVAFMLSLDKLKDFHEHFLTYRATCEKLKQEKYLFLTKSSDYYQNDQAFNLFVERSESIMATENQNWAQLNEKKRD</sequence>
<dbReference type="EMBL" id="ABFX02000008">
    <property type="protein sequence ID" value="EDS18174.1"/>
    <property type="molecule type" value="Genomic_DNA"/>
</dbReference>
<evidence type="ECO:0000313" key="1">
    <source>
        <dbReference type="EMBL" id="EDS18174.1"/>
    </source>
</evidence>
<dbReference type="RefSeq" id="WP_003539197.1">
    <property type="nucleotide sequence ID" value="NZ_CAXTKX010000020.1"/>
</dbReference>